<protein>
    <submittedName>
        <fullName evidence="1">Uncharacterized protein</fullName>
    </submittedName>
</protein>
<dbReference type="EMBL" id="LSYS01008581">
    <property type="protein sequence ID" value="OPJ68518.1"/>
    <property type="molecule type" value="Genomic_DNA"/>
</dbReference>
<dbReference type="Proteomes" id="UP000190648">
    <property type="component" value="Unassembled WGS sequence"/>
</dbReference>
<gene>
    <name evidence="1" type="ORF">AV530_006144</name>
</gene>
<proteinExistence type="predicted"/>
<evidence type="ECO:0000313" key="2">
    <source>
        <dbReference type="Proteomes" id="UP000190648"/>
    </source>
</evidence>
<sequence length="86" mass="10047">MHLGYETFLFWKESETHQYVQDIYLKGGELAEELHLFEDTNLIILFLLHIWKVIKETSATLHQNAAESVTYCISAGPWDMFGFSSY</sequence>
<organism evidence="1 2">
    <name type="scientific">Patagioenas fasciata monilis</name>
    <dbReference type="NCBI Taxonomy" id="372326"/>
    <lineage>
        <taxon>Eukaryota</taxon>
        <taxon>Metazoa</taxon>
        <taxon>Chordata</taxon>
        <taxon>Craniata</taxon>
        <taxon>Vertebrata</taxon>
        <taxon>Euteleostomi</taxon>
        <taxon>Archelosauria</taxon>
        <taxon>Archosauria</taxon>
        <taxon>Dinosauria</taxon>
        <taxon>Saurischia</taxon>
        <taxon>Theropoda</taxon>
        <taxon>Coelurosauria</taxon>
        <taxon>Aves</taxon>
        <taxon>Neognathae</taxon>
        <taxon>Neoaves</taxon>
        <taxon>Columbimorphae</taxon>
        <taxon>Columbiformes</taxon>
        <taxon>Columbidae</taxon>
        <taxon>Patagioenas</taxon>
    </lineage>
</organism>
<dbReference type="AlphaFoldDB" id="A0A1V4J8I0"/>
<keyword evidence="2" id="KW-1185">Reference proteome</keyword>
<name>A0A1V4J8I0_PATFA</name>
<accession>A0A1V4J8I0</accession>
<comment type="caution">
    <text evidence="1">The sequence shown here is derived from an EMBL/GenBank/DDBJ whole genome shotgun (WGS) entry which is preliminary data.</text>
</comment>
<evidence type="ECO:0000313" key="1">
    <source>
        <dbReference type="EMBL" id="OPJ68518.1"/>
    </source>
</evidence>
<reference evidence="1 2" key="1">
    <citation type="submission" date="2016-02" db="EMBL/GenBank/DDBJ databases">
        <title>Band-tailed pigeon sequencing and assembly.</title>
        <authorList>
            <person name="Soares A.E."/>
            <person name="Novak B.J."/>
            <person name="Rice E.S."/>
            <person name="O'Connell B."/>
            <person name="Chang D."/>
            <person name="Weber S."/>
            <person name="Shapiro B."/>
        </authorList>
    </citation>
    <scope>NUCLEOTIDE SEQUENCE [LARGE SCALE GENOMIC DNA]</scope>
    <source>
        <strain evidence="1">BTP2013</strain>
        <tissue evidence="1">Blood</tissue>
    </source>
</reference>